<reference evidence="3" key="1">
    <citation type="journal article" date="2014" name="Front. Microbiol.">
        <title>High frequency of phylogenetically diverse reductive dehalogenase-homologous genes in deep subseafloor sedimentary metagenomes.</title>
        <authorList>
            <person name="Kawai M."/>
            <person name="Futagami T."/>
            <person name="Toyoda A."/>
            <person name="Takaki Y."/>
            <person name="Nishi S."/>
            <person name="Hori S."/>
            <person name="Arai W."/>
            <person name="Tsubouchi T."/>
            <person name="Morono Y."/>
            <person name="Uchiyama I."/>
            <person name="Ito T."/>
            <person name="Fujiyama A."/>
            <person name="Inagaki F."/>
            <person name="Takami H."/>
        </authorList>
    </citation>
    <scope>NUCLEOTIDE SEQUENCE</scope>
    <source>
        <strain evidence="3">Expedition CK06-06</strain>
    </source>
</reference>
<gene>
    <name evidence="3" type="ORF">S06H3_05621</name>
</gene>
<dbReference type="InterPro" id="IPR000589">
    <property type="entry name" value="Ribosomal_uS15"/>
</dbReference>
<dbReference type="AlphaFoldDB" id="X1L6Z7"/>
<dbReference type="Gene3D" id="1.10.287.10">
    <property type="entry name" value="S15/NS1, RNA-binding"/>
    <property type="match status" value="1"/>
</dbReference>
<accession>X1L6Z7</accession>
<keyword evidence="2" id="KW-0687">Ribonucleoprotein</keyword>
<organism evidence="3">
    <name type="scientific">marine sediment metagenome</name>
    <dbReference type="NCBI Taxonomy" id="412755"/>
    <lineage>
        <taxon>unclassified sequences</taxon>
        <taxon>metagenomes</taxon>
        <taxon>ecological metagenomes</taxon>
    </lineage>
</organism>
<sequence length="39" mass="4513">MLEKEKKGDIFTQFRLSEDDTGSVEVQVALLTERVKQLM</sequence>
<dbReference type="GO" id="GO:0005840">
    <property type="term" value="C:ribosome"/>
    <property type="evidence" value="ECO:0007669"/>
    <property type="project" value="UniProtKB-KW"/>
</dbReference>
<evidence type="ECO:0000256" key="2">
    <source>
        <dbReference type="ARBA" id="ARBA00023274"/>
    </source>
</evidence>
<comment type="caution">
    <text evidence="3">The sequence shown here is derived from an EMBL/GenBank/DDBJ whole genome shotgun (WGS) entry which is preliminary data.</text>
</comment>
<dbReference type="EMBL" id="BARV01002100">
    <property type="protein sequence ID" value="GAH89928.1"/>
    <property type="molecule type" value="Genomic_DNA"/>
</dbReference>
<feature type="non-terminal residue" evidence="3">
    <location>
        <position position="39"/>
    </location>
</feature>
<keyword evidence="1" id="KW-0689">Ribosomal protein</keyword>
<evidence type="ECO:0008006" key="4">
    <source>
        <dbReference type="Google" id="ProtNLM"/>
    </source>
</evidence>
<dbReference type="InterPro" id="IPR009068">
    <property type="entry name" value="uS15_NS1_RNA-bd_sf"/>
</dbReference>
<protein>
    <recommendedName>
        <fullName evidence="4">30S ribosomal protein S15</fullName>
    </recommendedName>
</protein>
<evidence type="ECO:0000256" key="1">
    <source>
        <dbReference type="ARBA" id="ARBA00022980"/>
    </source>
</evidence>
<dbReference type="Pfam" id="PF00312">
    <property type="entry name" value="Ribosomal_S15"/>
    <property type="match status" value="1"/>
</dbReference>
<dbReference type="SUPFAM" id="SSF47060">
    <property type="entry name" value="S15/NS1 RNA-binding domain"/>
    <property type="match status" value="1"/>
</dbReference>
<dbReference type="GO" id="GO:0003735">
    <property type="term" value="F:structural constituent of ribosome"/>
    <property type="evidence" value="ECO:0007669"/>
    <property type="project" value="InterPro"/>
</dbReference>
<name>X1L6Z7_9ZZZZ</name>
<proteinExistence type="predicted"/>
<evidence type="ECO:0000313" key="3">
    <source>
        <dbReference type="EMBL" id="GAH89928.1"/>
    </source>
</evidence>
<dbReference type="GO" id="GO:1990904">
    <property type="term" value="C:ribonucleoprotein complex"/>
    <property type="evidence" value="ECO:0007669"/>
    <property type="project" value="UniProtKB-KW"/>
</dbReference>
<dbReference type="GO" id="GO:0006412">
    <property type="term" value="P:translation"/>
    <property type="evidence" value="ECO:0007669"/>
    <property type="project" value="InterPro"/>
</dbReference>